<name>A0ACB9REK4_9MYRT</name>
<dbReference type="EMBL" id="CM042883">
    <property type="protein sequence ID" value="KAI4377385.1"/>
    <property type="molecule type" value="Genomic_DNA"/>
</dbReference>
<proteinExistence type="predicted"/>
<sequence>MDNKFKLRFSRIFHNSCKSRQDVAQSHHDVLDESPFLSPTPPRPLPLPLPRPSICNPRTPPSLHVNTSCIISSKDARRTNPKTKTKTRPPFAYNPFYDHKDDRRKKKKKKKGGAKAMLISHDRDFYSSDDEREENEDYDERTVETLFSSRSLSSSESSENRRRMIRRRRRRRNGGSRRRAEVGGVKGSMAVVKKSRDPHGDFRRSMVEMIIERQIFGEEELHQLLLCFLSLNSVHHHNIIIHVYKEIWDALFCT</sequence>
<gene>
    <name evidence="1" type="ORF">MLD38_015020</name>
</gene>
<dbReference type="Proteomes" id="UP001057402">
    <property type="component" value="Chromosome 4"/>
</dbReference>
<protein>
    <submittedName>
        <fullName evidence="1">Uncharacterized protein</fullName>
    </submittedName>
</protein>
<evidence type="ECO:0000313" key="1">
    <source>
        <dbReference type="EMBL" id="KAI4377385.1"/>
    </source>
</evidence>
<reference evidence="2" key="1">
    <citation type="journal article" date="2023" name="Front. Plant Sci.">
        <title>Chromosomal-level genome assembly of Melastoma candidum provides insights into trichome evolution.</title>
        <authorList>
            <person name="Zhong Y."/>
            <person name="Wu W."/>
            <person name="Sun C."/>
            <person name="Zou P."/>
            <person name="Liu Y."/>
            <person name="Dai S."/>
            <person name="Zhou R."/>
        </authorList>
    </citation>
    <scope>NUCLEOTIDE SEQUENCE [LARGE SCALE GENOMIC DNA]</scope>
</reference>
<comment type="caution">
    <text evidence="1">The sequence shown here is derived from an EMBL/GenBank/DDBJ whole genome shotgun (WGS) entry which is preliminary data.</text>
</comment>
<keyword evidence="2" id="KW-1185">Reference proteome</keyword>
<evidence type="ECO:0000313" key="2">
    <source>
        <dbReference type="Proteomes" id="UP001057402"/>
    </source>
</evidence>
<organism evidence="1 2">
    <name type="scientific">Melastoma candidum</name>
    <dbReference type="NCBI Taxonomy" id="119954"/>
    <lineage>
        <taxon>Eukaryota</taxon>
        <taxon>Viridiplantae</taxon>
        <taxon>Streptophyta</taxon>
        <taxon>Embryophyta</taxon>
        <taxon>Tracheophyta</taxon>
        <taxon>Spermatophyta</taxon>
        <taxon>Magnoliopsida</taxon>
        <taxon>eudicotyledons</taxon>
        <taxon>Gunneridae</taxon>
        <taxon>Pentapetalae</taxon>
        <taxon>rosids</taxon>
        <taxon>malvids</taxon>
        <taxon>Myrtales</taxon>
        <taxon>Melastomataceae</taxon>
        <taxon>Melastomatoideae</taxon>
        <taxon>Melastomateae</taxon>
        <taxon>Melastoma</taxon>
    </lineage>
</organism>
<accession>A0ACB9REK4</accession>